<dbReference type="OrthoDB" id="1939135at2759"/>
<organism evidence="2 3">
    <name type="scientific">Cephalotus follicularis</name>
    <name type="common">Albany pitcher plant</name>
    <dbReference type="NCBI Taxonomy" id="3775"/>
    <lineage>
        <taxon>Eukaryota</taxon>
        <taxon>Viridiplantae</taxon>
        <taxon>Streptophyta</taxon>
        <taxon>Embryophyta</taxon>
        <taxon>Tracheophyta</taxon>
        <taxon>Spermatophyta</taxon>
        <taxon>Magnoliopsida</taxon>
        <taxon>eudicotyledons</taxon>
        <taxon>Gunneridae</taxon>
        <taxon>Pentapetalae</taxon>
        <taxon>rosids</taxon>
        <taxon>fabids</taxon>
        <taxon>Oxalidales</taxon>
        <taxon>Cephalotaceae</taxon>
        <taxon>Cephalotus</taxon>
    </lineage>
</organism>
<accession>A0A1Q3AZC3</accession>
<dbReference type="AlphaFoldDB" id="A0A1Q3AZC3"/>
<reference evidence="3" key="1">
    <citation type="submission" date="2016-04" db="EMBL/GenBank/DDBJ databases">
        <title>Cephalotus genome sequencing.</title>
        <authorList>
            <person name="Fukushima K."/>
            <person name="Hasebe M."/>
            <person name="Fang X."/>
        </authorList>
    </citation>
    <scope>NUCLEOTIDE SEQUENCE [LARGE SCALE GENOMIC DNA]</scope>
    <source>
        <strain evidence="3">cv. St1</strain>
    </source>
</reference>
<feature type="domain" description="Tf2-1-like SH3-like" evidence="1">
    <location>
        <begin position="30"/>
        <end position="95"/>
    </location>
</feature>
<dbReference type="PANTHER" id="PTHR46148">
    <property type="entry name" value="CHROMO DOMAIN-CONTAINING PROTEIN"/>
    <property type="match status" value="1"/>
</dbReference>
<comment type="caution">
    <text evidence="2">The sequence shown here is derived from an EMBL/GenBank/DDBJ whole genome shotgun (WGS) entry which is preliminary data.</text>
</comment>
<name>A0A1Q3AZC3_CEPFO</name>
<protein>
    <submittedName>
        <fullName evidence="2">Chromo domain-containing protein</fullName>
    </submittedName>
</protein>
<evidence type="ECO:0000313" key="3">
    <source>
        <dbReference type="Proteomes" id="UP000187406"/>
    </source>
</evidence>
<proteinExistence type="predicted"/>
<dbReference type="Pfam" id="PF24626">
    <property type="entry name" value="SH3_Tf2-1"/>
    <property type="match status" value="1"/>
</dbReference>
<dbReference type="Proteomes" id="UP000187406">
    <property type="component" value="Unassembled WGS sequence"/>
</dbReference>
<evidence type="ECO:0000313" key="2">
    <source>
        <dbReference type="EMBL" id="GAV61070.1"/>
    </source>
</evidence>
<dbReference type="EMBL" id="BDDD01000183">
    <property type="protein sequence ID" value="GAV61070.1"/>
    <property type="molecule type" value="Genomic_DNA"/>
</dbReference>
<sequence length="168" mass="19683">MIVKKSLLVAQSLQKNYADRRRRKLEFEKGDHVFLRILPSKGLSRFGQKGKLAPRYIGPYDILERVGEVAYQIALPPNLSNVHNVFHVSMLRKYVPDPSHMLSYDPGFISDNLSYEEQPMRILDRKEKALRSKTIPMVKVLWQFHEAEDATWEHEAEMMETFPYLFGM</sequence>
<keyword evidence="3" id="KW-1185">Reference proteome</keyword>
<dbReference type="InParanoid" id="A0A1Q3AZC3"/>
<evidence type="ECO:0000259" key="1">
    <source>
        <dbReference type="Pfam" id="PF24626"/>
    </source>
</evidence>
<dbReference type="InterPro" id="IPR056924">
    <property type="entry name" value="SH3_Tf2-1"/>
</dbReference>
<gene>
    <name evidence="2" type="ORF">CFOL_v3_04598</name>
</gene>
<dbReference type="PANTHER" id="PTHR46148:SF60">
    <property type="entry name" value="CHROMO DOMAIN-CONTAINING PROTEIN"/>
    <property type="match status" value="1"/>
</dbReference>